<comment type="caution">
    <text evidence="1">The sequence shown here is derived from an EMBL/GenBank/DDBJ whole genome shotgun (WGS) entry which is preliminary data.</text>
</comment>
<evidence type="ECO:0000313" key="2">
    <source>
        <dbReference type="Proteomes" id="UP000699042"/>
    </source>
</evidence>
<evidence type="ECO:0000313" key="1">
    <source>
        <dbReference type="EMBL" id="KAG7047607.1"/>
    </source>
</evidence>
<accession>A0A9P7R2J7</accession>
<reference evidence="1" key="1">
    <citation type="submission" date="2021-05" db="EMBL/GenBank/DDBJ databases">
        <title>Comparative genomics of three Colletotrichum scovillei strains and genetic complementation revealed genes involved fungal growth and virulence on chili pepper.</title>
        <authorList>
            <person name="Hsieh D.-K."/>
            <person name="Chuang S.-C."/>
            <person name="Chen C.-Y."/>
            <person name="Chao Y.-T."/>
            <person name="Lu M.-Y.J."/>
            <person name="Lee M.-H."/>
            <person name="Shih M.-C."/>
        </authorList>
    </citation>
    <scope>NUCLEOTIDE SEQUENCE</scope>
    <source>
        <strain evidence="1">Coll-153</strain>
    </source>
</reference>
<keyword evidence="2" id="KW-1185">Reference proteome</keyword>
<gene>
    <name evidence="1" type="ORF">JMJ77_010955</name>
</gene>
<proteinExistence type="predicted"/>
<protein>
    <submittedName>
        <fullName evidence="1">Uncharacterized protein</fullName>
    </submittedName>
</protein>
<sequence>MTSACPKFCSIYTSSAEAGGWCFLPRDAKLRTEGGSCRPSASGLCSSLSLYSAGCIRTGICVCIHSLF</sequence>
<dbReference type="EMBL" id="JAESDN010000007">
    <property type="protein sequence ID" value="KAG7047607.1"/>
    <property type="molecule type" value="Genomic_DNA"/>
</dbReference>
<dbReference type="AlphaFoldDB" id="A0A9P7R2J7"/>
<name>A0A9P7R2J7_9PEZI</name>
<organism evidence="1 2">
    <name type="scientific">Colletotrichum scovillei</name>
    <dbReference type="NCBI Taxonomy" id="1209932"/>
    <lineage>
        <taxon>Eukaryota</taxon>
        <taxon>Fungi</taxon>
        <taxon>Dikarya</taxon>
        <taxon>Ascomycota</taxon>
        <taxon>Pezizomycotina</taxon>
        <taxon>Sordariomycetes</taxon>
        <taxon>Hypocreomycetidae</taxon>
        <taxon>Glomerellales</taxon>
        <taxon>Glomerellaceae</taxon>
        <taxon>Colletotrichum</taxon>
        <taxon>Colletotrichum acutatum species complex</taxon>
    </lineage>
</organism>
<dbReference type="Proteomes" id="UP000699042">
    <property type="component" value="Unassembled WGS sequence"/>
</dbReference>